<evidence type="ECO:0000256" key="1">
    <source>
        <dbReference type="SAM" id="MobiDB-lite"/>
    </source>
</evidence>
<evidence type="ECO:0008006" key="4">
    <source>
        <dbReference type="Google" id="ProtNLM"/>
    </source>
</evidence>
<gene>
    <name evidence="2" type="ORF">IPP00_00170</name>
</gene>
<evidence type="ECO:0000313" key="2">
    <source>
        <dbReference type="EMBL" id="MBL0002476.1"/>
    </source>
</evidence>
<evidence type="ECO:0000313" key="3">
    <source>
        <dbReference type="Proteomes" id="UP000886632"/>
    </source>
</evidence>
<accession>A0A9D7Y007</accession>
<dbReference type="AlphaFoldDB" id="A0A9D7Y007"/>
<reference evidence="2" key="1">
    <citation type="submission" date="2020-10" db="EMBL/GenBank/DDBJ databases">
        <title>Connecting structure to function with the recovery of over 1000 high-quality activated sludge metagenome-assembled genomes encoding full-length rRNA genes using long-read sequencing.</title>
        <authorList>
            <person name="Singleton C.M."/>
            <person name="Petriglieri F."/>
            <person name="Kristensen J.M."/>
            <person name="Kirkegaard R.H."/>
            <person name="Michaelsen T.Y."/>
            <person name="Andersen M.H."/>
            <person name="Karst S.M."/>
            <person name="Dueholm M.S."/>
            <person name="Nielsen P.H."/>
            <person name="Albertsen M."/>
        </authorList>
    </citation>
    <scope>NUCLEOTIDE SEQUENCE</scope>
    <source>
        <strain evidence="2">Ribe_18-Q3-R11-54_MAXAC.001</strain>
    </source>
</reference>
<protein>
    <recommendedName>
        <fullName evidence="4">DUF4352 domain-containing protein</fullName>
    </recommendedName>
</protein>
<feature type="region of interest" description="Disordered" evidence="1">
    <location>
        <begin position="53"/>
        <end position="100"/>
    </location>
</feature>
<proteinExistence type="predicted"/>
<dbReference type="EMBL" id="JADKGK010000003">
    <property type="protein sequence ID" value="MBL0002476.1"/>
    <property type="molecule type" value="Genomic_DNA"/>
</dbReference>
<name>A0A9D7Y007_9MICO</name>
<comment type="caution">
    <text evidence="2">The sequence shown here is derived from an EMBL/GenBank/DDBJ whole genome shotgun (WGS) entry which is preliminary data.</text>
</comment>
<dbReference type="PROSITE" id="PS51257">
    <property type="entry name" value="PROKAR_LIPOPROTEIN"/>
    <property type="match status" value="1"/>
</dbReference>
<dbReference type="Proteomes" id="UP000886632">
    <property type="component" value="Unassembled WGS sequence"/>
</dbReference>
<organism evidence="2 3">
    <name type="scientific">Candidatus Phosphoribacter hodrii</name>
    <dbReference type="NCBI Taxonomy" id="2953743"/>
    <lineage>
        <taxon>Bacteria</taxon>
        <taxon>Bacillati</taxon>
        <taxon>Actinomycetota</taxon>
        <taxon>Actinomycetes</taxon>
        <taxon>Micrococcales</taxon>
        <taxon>Dermatophilaceae</taxon>
        <taxon>Candidatus Phosphoribacter</taxon>
    </lineage>
</organism>
<feature type="compositionally biased region" description="Low complexity" evidence="1">
    <location>
        <begin position="53"/>
        <end position="85"/>
    </location>
</feature>
<sequence>MRSMPRRRATTAAPVVVTVLTVGLLVGGCSTGSPTAAPTTATTANATATVTESATATSTDSSAATATATSTATDPAAPVPTARTATPPPAPTATAPPLTAALPTEFTPMGQVIKDDSLGHEITVLRMARGLPWPEGSSGQSAAFELLALELRLTPGTKYTATLRELDFALITGSQYPNRPDPLIDAQLALAGWALLPTEVPAGQNATGWVVFKVDPKAATSIRLDYTRPEISVAGSRTRFPKKVFSLQIVG</sequence>